<organism evidence="2 3">
    <name type="scientific">Musa balbisiana</name>
    <name type="common">Banana</name>
    <dbReference type="NCBI Taxonomy" id="52838"/>
    <lineage>
        <taxon>Eukaryota</taxon>
        <taxon>Viridiplantae</taxon>
        <taxon>Streptophyta</taxon>
        <taxon>Embryophyta</taxon>
        <taxon>Tracheophyta</taxon>
        <taxon>Spermatophyta</taxon>
        <taxon>Magnoliopsida</taxon>
        <taxon>Liliopsida</taxon>
        <taxon>Zingiberales</taxon>
        <taxon>Musaceae</taxon>
        <taxon>Musa</taxon>
    </lineage>
</organism>
<accession>A0A4V4H659</accession>
<reference evidence="2 3" key="1">
    <citation type="journal article" date="2019" name="Nat. Plants">
        <title>Genome sequencing of Musa balbisiana reveals subgenome evolution and function divergence in polyploid bananas.</title>
        <authorList>
            <person name="Yao X."/>
        </authorList>
    </citation>
    <scope>NUCLEOTIDE SEQUENCE [LARGE SCALE GENOMIC DNA]</scope>
    <source>
        <strain evidence="3">cv. DH-PKW</strain>
        <tissue evidence="2">Leaves</tissue>
    </source>
</reference>
<proteinExistence type="predicted"/>
<evidence type="ECO:0000256" key="1">
    <source>
        <dbReference type="SAM" id="MobiDB-lite"/>
    </source>
</evidence>
<dbReference type="EMBL" id="PYDT01000006">
    <property type="protein sequence ID" value="THU58646.1"/>
    <property type="molecule type" value="Genomic_DNA"/>
</dbReference>
<evidence type="ECO:0000313" key="3">
    <source>
        <dbReference type="Proteomes" id="UP000317650"/>
    </source>
</evidence>
<protein>
    <submittedName>
        <fullName evidence="2">Uncharacterized protein</fullName>
    </submittedName>
</protein>
<evidence type="ECO:0000313" key="2">
    <source>
        <dbReference type="EMBL" id="THU58646.1"/>
    </source>
</evidence>
<feature type="compositionally biased region" description="Basic and acidic residues" evidence="1">
    <location>
        <begin position="11"/>
        <end position="22"/>
    </location>
</feature>
<feature type="region of interest" description="Disordered" evidence="1">
    <location>
        <begin position="1"/>
        <end position="57"/>
    </location>
</feature>
<keyword evidence="3" id="KW-1185">Reference proteome</keyword>
<dbReference type="Proteomes" id="UP000317650">
    <property type="component" value="Chromosome 3"/>
</dbReference>
<name>A0A4V4H659_MUSBA</name>
<sequence length="93" mass="10719">MPDFVNNGQDPFRRLVKYERPRPSLVESRSAEEDSSRQVSTAKSPRDREVDEDEGFDASFEVLDTRTIPVQVQFVMTHGKAKVEAEEVDKYQN</sequence>
<gene>
    <name evidence="2" type="ORF">C4D60_Mb03t16560</name>
</gene>
<dbReference type="AlphaFoldDB" id="A0A4V4H659"/>
<comment type="caution">
    <text evidence="2">The sequence shown here is derived from an EMBL/GenBank/DDBJ whole genome shotgun (WGS) entry which is preliminary data.</text>
</comment>